<feature type="region of interest" description="Disordered" evidence="5">
    <location>
        <begin position="683"/>
        <end position="754"/>
    </location>
</feature>
<dbReference type="InterPro" id="IPR011990">
    <property type="entry name" value="TPR-like_helical_dom_sf"/>
</dbReference>
<dbReference type="OrthoDB" id="4869960at2759"/>
<keyword evidence="4" id="KW-0802">TPR repeat</keyword>
<dbReference type="InterPro" id="IPR036322">
    <property type="entry name" value="WD40_repeat_dom_sf"/>
</dbReference>
<evidence type="ECO:0000256" key="4">
    <source>
        <dbReference type="PROSITE-ProRule" id="PRU00339"/>
    </source>
</evidence>
<evidence type="ECO:0000256" key="5">
    <source>
        <dbReference type="SAM" id="MobiDB-lite"/>
    </source>
</evidence>
<dbReference type="PANTHER" id="PTHR15574:SF40">
    <property type="entry name" value="WD AND TETRATRICOPEPTIDE REPEATS PROTEIN 1"/>
    <property type="match status" value="1"/>
</dbReference>
<dbReference type="SUPFAM" id="SSF50978">
    <property type="entry name" value="WD40 repeat-like"/>
    <property type="match status" value="1"/>
</dbReference>
<feature type="region of interest" description="Disordered" evidence="5">
    <location>
        <begin position="497"/>
        <end position="670"/>
    </location>
</feature>
<feature type="repeat" description="WD" evidence="3">
    <location>
        <begin position="817"/>
        <end position="849"/>
    </location>
</feature>
<dbReference type="SMART" id="SM00320">
    <property type="entry name" value="WD40"/>
    <property type="match status" value="6"/>
</dbReference>
<dbReference type="GO" id="GO:0045717">
    <property type="term" value="P:negative regulation of fatty acid biosynthetic process"/>
    <property type="evidence" value="ECO:0000318"/>
    <property type="project" value="GO_Central"/>
</dbReference>
<dbReference type="PROSITE" id="PS50082">
    <property type="entry name" value="WD_REPEATS_2"/>
    <property type="match status" value="2"/>
</dbReference>
<evidence type="ECO:0000313" key="6">
    <source>
        <dbReference type="EMBL" id="GAQ78710.1"/>
    </source>
</evidence>
<dbReference type="OMA" id="YKQRYVG"/>
<accession>A0A1Y1HJK1</accession>
<keyword evidence="1 3" id="KW-0853">WD repeat</keyword>
<dbReference type="InterPro" id="IPR019734">
    <property type="entry name" value="TPR_rpt"/>
</dbReference>
<dbReference type="PROSITE" id="PS50005">
    <property type="entry name" value="TPR"/>
    <property type="match status" value="1"/>
</dbReference>
<feature type="compositionally biased region" description="Basic and acidic residues" evidence="5">
    <location>
        <begin position="693"/>
        <end position="720"/>
    </location>
</feature>
<name>A0A1Y1HJK1_KLENI</name>
<dbReference type="STRING" id="105231.A0A1Y1HJK1"/>
<dbReference type="InterPro" id="IPR001680">
    <property type="entry name" value="WD40_rpt"/>
</dbReference>
<dbReference type="Gene3D" id="2.130.10.10">
    <property type="entry name" value="YVTN repeat-like/Quinoprotein amine dehydrogenase"/>
    <property type="match status" value="2"/>
</dbReference>
<dbReference type="SUPFAM" id="SSF48452">
    <property type="entry name" value="TPR-like"/>
    <property type="match status" value="1"/>
</dbReference>
<dbReference type="InterPro" id="IPR045151">
    <property type="entry name" value="DCAF8"/>
</dbReference>
<evidence type="ECO:0000256" key="3">
    <source>
        <dbReference type="PROSITE-ProRule" id="PRU00221"/>
    </source>
</evidence>
<keyword evidence="7" id="KW-1185">Reference proteome</keyword>
<proteinExistence type="predicted"/>
<keyword evidence="2" id="KW-0677">Repeat</keyword>
<dbReference type="Pfam" id="PF00400">
    <property type="entry name" value="WD40"/>
    <property type="match status" value="3"/>
</dbReference>
<dbReference type="InterPro" id="IPR015943">
    <property type="entry name" value="WD40/YVTN_repeat-like_dom_sf"/>
</dbReference>
<sequence length="915" mass="98364">MLPGDRNLQALLTGREVGGYDASGPHSIRGAVQMHEALVRRLTLDSTLEGHTGCVNSIAWNKSGSLLVSGSDDTRVNVWDYGSRRLLYSVDSGHSANIFCTQFMPECNDEIIASGAGDGEVRIHRLNRGGTESQGGVRVLACHTRRVKKLAVEPGNPYLVWSASEDGTLRQHDLRERGPCRQGFQDECRSVLLDLRGAMKRSLAAPPRHCLALKSCAIHPTRPNHILVGGSDAFARLYDRRMLPTPSSMCRDAHPVPAPPCVCYYAPAHLAEATKQGLHLTHVTFNPQGTDVLLSYSGEHVYRMPAIPGNPSSVYRAPNVASKTVLPMPENGISGHATPELDRSGESVEAATGGQASLAFKRYLRCEQKLASASERLSDSSGPENCTRVIEELSEVLEGKGLGPSIVGPGLRHDCLCTRAAALTKRGWRNDAHMALRDCNSARVMDAYSVPAHQRTSEALLQLKRYRQALQFAERAHQLDPANPGLAELVVLTAGRVREASEERRRRQRNNGEQGIPHENGSGMRTRVRLRDWLVGEDGPIDQMEEEDEYDDREESGSGHDSEDTPSVAEESDGNMDSSFEGDFLGSSTAPEASHPPMRGPGTLPRGDFQFASSSSPPSTTSEDSGAGCRRLGGPGASLPVPAMPSSYPEMTSPGFGMTPPSPGLTSPFQQASLGLVDSPVSVLDLEGRGNGGRKDQTGERMGPEARAESEGSRGSEGHRRALSGGSAGSSGRKSSRERLDEASGEAHNTKSARRKVLDAEEYALDMVQRYVGHCNTGTDIKQASFLGGGGEFVASGSDDGRWFVWEARTGQLVKVLAGDENVVNCVQAHPYDCAVATSGIDDTIKIWSPLAENPSSVSGGVAGPQPLDTVQVMAENQKSMWRPRVVGLPMELLQRLRVAGDAEGGVHRIECAQS</sequence>
<evidence type="ECO:0000313" key="7">
    <source>
        <dbReference type="Proteomes" id="UP000054558"/>
    </source>
</evidence>
<gene>
    <name evidence="6" type="ORF">KFL_000170560</name>
</gene>
<feature type="repeat" description="TPR" evidence="4">
    <location>
        <begin position="450"/>
        <end position="483"/>
    </location>
</feature>
<feature type="compositionally biased region" description="Low complexity" evidence="5">
    <location>
        <begin position="613"/>
        <end position="622"/>
    </location>
</feature>
<dbReference type="AlphaFoldDB" id="A0A1Y1HJK1"/>
<dbReference type="Proteomes" id="UP000054558">
    <property type="component" value="Unassembled WGS sequence"/>
</dbReference>
<dbReference type="PROSITE" id="PS50294">
    <property type="entry name" value="WD_REPEATS_REGION"/>
    <property type="match status" value="1"/>
</dbReference>
<evidence type="ECO:0008006" key="8">
    <source>
        <dbReference type="Google" id="ProtNLM"/>
    </source>
</evidence>
<feature type="repeat" description="WD" evidence="3">
    <location>
        <begin position="48"/>
        <end position="89"/>
    </location>
</feature>
<dbReference type="PANTHER" id="PTHR15574">
    <property type="entry name" value="WD REPEAT DOMAIN-CONTAINING FAMILY"/>
    <property type="match status" value="1"/>
</dbReference>
<feature type="compositionally biased region" description="Acidic residues" evidence="5">
    <location>
        <begin position="539"/>
        <end position="554"/>
    </location>
</feature>
<reference evidence="6 7" key="1">
    <citation type="journal article" date="2014" name="Nat. Commun.">
        <title>Klebsormidium flaccidum genome reveals primary factors for plant terrestrial adaptation.</title>
        <authorList>
            <person name="Hori K."/>
            <person name="Maruyama F."/>
            <person name="Fujisawa T."/>
            <person name="Togashi T."/>
            <person name="Yamamoto N."/>
            <person name="Seo M."/>
            <person name="Sato S."/>
            <person name="Yamada T."/>
            <person name="Mori H."/>
            <person name="Tajima N."/>
            <person name="Moriyama T."/>
            <person name="Ikeuchi M."/>
            <person name="Watanabe M."/>
            <person name="Wada H."/>
            <person name="Kobayashi K."/>
            <person name="Saito M."/>
            <person name="Masuda T."/>
            <person name="Sasaki-Sekimoto Y."/>
            <person name="Mashiguchi K."/>
            <person name="Awai K."/>
            <person name="Shimojima M."/>
            <person name="Masuda S."/>
            <person name="Iwai M."/>
            <person name="Nobusawa T."/>
            <person name="Narise T."/>
            <person name="Kondo S."/>
            <person name="Saito H."/>
            <person name="Sato R."/>
            <person name="Murakawa M."/>
            <person name="Ihara Y."/>
            <person name="Oshima-Yamada Y."/>
            <person name="Ohtaka K."/>
            <person name="Satoh M."/>
            <person name="Sonobe K."/>
            <person name="Ishii M."/>
            <person name="Ohtani R."/>
            <person name="Kanamori-Sato M."/>
            <person name="Honoki R."/>
            <person name="Miyazaki D."/>
            <person name="Mochizuki H."/>
            <person name="Umetsu J."/>
            <person name="Higashi K."/>
            <person name="Shibata D."/>
            <person name="Kamiya Y."/>
            <person name="Sato N."/>
            <person name="Nakamura Y."/>
            <person name="Tabata S."/>
            <person name="Ida S."/>
            <person name="Kurokawa K."/>
            <person name="Ohta H."/>
        </authorList>
    </citation>
    <scope>NUCLEOTIDE SEQUENCE [LARGE SCALE GENOMIC DNA]</scope>
    <source>
        <strain evidence="6 7">NIES-2285</strain>
    </source>
</reference>
<organism evidence="6 7">
    <name type="scientific">Klebsormidium nitens</name>
    <name type="common">Green alga</name>
    <name type="synonym">Ulothrix nitens</name>
    <dbReference type="NCBI Taxonomy" id="105231"/>
    <lineage>
        <taxon>Eukaryota</taxon>
        <taxon>Viridiplantae</taxon>
        <taxon>Streptophyta</taxon>
        <taxon>Klebsormidiophyceae</taxon>
        <taxon>Klebsormidiales</taxon>
        <taxon>Klebsormidiaceae</taxon>
        <taxon>Klebsormidium</taxon>
    </lineage>
</organism>
<protein>
    <recommendedName>
        <fullName evidence="8">WD and tetratricopeptide repeats protein 1</fullName>
    </recommendedName>
</protein>
<evidence type="ECO:0000256" key="1">
    <source>
        <dbReference type="ARBA" id="ARBA00022574"/>
    </source>
</evidence>
<dbReference type="GO" id="GO:0080008">
    <property type="term" value="C:Cul4-RING E3 ubiquitin ligase complex"/>
    <property type="evidence" value="ECO:0000318"/>
    <property type="project" value="GO_Central"/>
</dbReference>
<dbReference type="EMBL" id="DF236966">
    <property type="protein sequence ID" value="GAQ78710.1"/>
    <property type="molecule type" value="Genomic_DNA"/>
</dbReference>
<dbReference type="GO" id="GO:0005737">
    <property type="term" value="C:cytoplasm"/>
    <property type="evidence" value="ECO:0000318"/>
    <property type="project" value="GO_Central"/>
</dbReference>
<dbReference type="Gene3D" id="1.25.40.10">
    <property type="entry name" value="Tetratricopeptide repeat domain"/>
    <property type="match status" value="1"/>
</dbReference>
<evidence type="ECO:0000256" key="2">
    <source>
        <dbReference type="ARBA" id="ARBA00022737"/>
    </source>
</evidence>